<comment type="caution">
    <text evidence="1">The sequence shown here is derived from an EMBL/GenBank/DDBJ whole genome shotgun (WGS) entry which is preliminary data.</text>
</comment>
<evidence type="ECO:0000313" key="1">
    <source>
        <dbReference type="EMBL" id="MFI0912102.1"/>
    </source>
</evidence>
<gene>
    <name evidence="1" type="ORF">ACH4TF_16795</name>
</gene>
<dbReference type="EMBL" id="JBIRRB010000005">
    <property type="protein sequence ID" value="MFI0912102.1"/>
    <property type="molecule type" value="Genomic_DNA"/>
</dbReference>
<accession>A0ABW7T6S4</accession>
<protein>
    <submittedName>
        <fullName evidence="1">Uncharacterized protein</fullName>
    </submittedName>
</protein>
<dbReference type="Proteomes" id="UP001611162">
    <property type="component" value="Unassembled WGS sequence"/>
</dbReference>
<sequence length="76" mass="8427">MYEARGTFRIGRGDFSLPALEISMLMPADSYGGLTAEEHTHVFRTVLDAAYAAIPERFAHVNLAVVSEERKGTDLR</sequence>
<organism evidence="1 2">
    <name type="scientific">Streptomyces abikoensis</name>
    <dbReference type="NCBI Taxonomy" id="97398"/>
    <lineage>
        <taxon>Bacteria</taxon>
        <taxon>Bacillati</taxon>
        <taxon>Actinomycetota</taxon>
        <taxon>Actinomycetes</taxon>
        <taxon>Kitasatosporales</taxon>
        <taxon>Streptomycetaceae</taxon>
        <taxon>Streptomyces</taxon>
    </lineage>
</organism>
<keyword evidence="2" id="KW-1185">Reference proteome</keyword>
<evidence type="ECO:0000313" key="2">
    <source>
        <dbReference type="Proteomes" id="UP001611162"/>
    </source>
</evidence>
<name>A0ABW7T6S4_9ACTN</name>
<reference evidence="1 2" key="1">
    <citation type="submission" date="2024-10" db="EMBL/GenBank/DDBJ databases">
        <title>The Natural Products Discovery Center: Release of the First 8490 Sequenced Strains for Exploring Actinobacteria Biosynthetic Diversity.</title>
        <authorList>
            <person name="Kalkreuter E."/>
            <person name="Kautsar S.A."/>
            <person name="Yang D."/>
            <person name="Bader C.D."/>
            <person name="Teijaro C.N."/>
            <person name="Fluegel L."/>
            <person name="Davis C.M."/>
            <person name="Simpson J.R."/>
            <person name="Lauterbach L."/>
            <person name="Steele A.D."/>
            <person name="Gui C."/>
            <person name="Meng S."/>
            <person name="Li G."/>
            <person name="Viehrig K."/>
            <person name="Ye F."/>
            <person name="Su P."/>
            <person name="Kiefer A.F."/>
            <person name="Nichols A."/>
            <person name="Cepeda A.J."/>
            <person name="Yan W."/>
            <person name="Fan B."/>
            <person name="Jiang Y."/>
            <person name="Adhikari A."/>
            <person name="Zheng C.-J."/>
            <person name="Schuster L."/>
            <person name="Cowan T.M."/>
            <person name="Smanski M.J."/>
            <person name="Chevrette M.G."/>
            <person name="De Carvalho L.P.S."/>
            <person name="Shen B."/>
        </authorList>
    </citation>
    <scope>NUCLEOTIDE SEQUENCE [LARGE SCALE GENOMIC DNA]</scope>
    <source>
        <strain evidence="1 2">NPDC020979</strain>
    </source>
</reference>
<proteinExistence type="predicted"/>
<dbReference type="RefSeq" id="WP_358217799.1">
    <property type="nucleotide sequence ID" value="NZ_JBEYAO010000006.1"/>
</dbReference>